<sequence>MSITAQQLSSFLVLAIVMSVTPGPNNLMVLFSSVRFGPRKTLGHISGASAGSAFMLLLVGLGLHEIFTLFPSIQVVMKYSGAAYILYLSWKMLGSTGEVKSADTSHPMRFIGAAFFQLINPKSWIMASVAISTCLPSVFSFEDIALYTVLFAAVSFPCVGIWAWFGAMIKHYLTDARLVSRFNQSCAGILALSALSMTLF</sequence>
<dbReference type="AlphaFoldDB" id="A0AAP2G8X1"/>
<dbReference type="EMBL" id="QZDO01000018">
    <property type="protein sequence ID" value="RJL75410.1"/>
    <property type="molecule type" value="Genomic_DNA"/>
</dbReference>
<dbReference type="RefSeq" id="WP_024105227.1">
    <property type="nucleotide sequence ID" value="NZ_CP031560.1"/>
</dbReference>
<dbReference type="GO" id="GO:0033228">
    <property type="term" value="P:cysteine export across plasma membrane"/>
    <property type="evidence" value="ECO:0007669"/>
    <property type="project" value="TreeGrafter"/>
</dbReference>
<dbReference type="GO" id="GO:0005886">
    <property type="term" value="C:plasma membrane"/>
    <property type="evidence" value="ECO:0007669"/>
    <property type="project" value="UniProtKB-SubCell"/>
</dbReference>
<evidence type="ECO:0000256" key="6">
    <source>
        <dbReference type="ARBA" id="ARBA00023136"/>
    </source>
</evidence>
<dbReference type="GO" id="GO:0015171">
    <property type="term" value="F:amino acid transmembrane transporter activity"/>
    <property type="evidence" value="ECO:0007669"/>
    <property type="project" value="TreeGrafter"/>
</dbReference>
<comment type="caution">
    <text evidence="8">The sequence shown here is derived from an EMBL/GenBank/DDBJ whole genome shotgun (WGS) entry which is preliminary data.</text>
</comment>
<proteinExistence type="predicted"/>
<keyword evidence="6 7" id="KW-0472">Membrane</keyword>
<keyword evidence="11" id="KW-1185">Reference proteome</keyword>
<keyword evidence="4" id="KW-0029">Amino-acid transport</keyword>
<reference evidence="9 11" key="2">
    <citation type="submission" date="2018-09" db="EMBL/GenBank/DDBJ databases">
        <title>Phylogenetic diversity of Pectobacterium and Dickeya strains causing blackleg disease of potato in Morocco.</title>
        <authorList>
            <person name="Oulghazi S."/>
            <person name="Moumni M."/>
            <person name="Faure D."/>
        </authorList>
    </citation>
    <scope>NUCLEOTIDE SEQUENCE [LARGE SCALE GENOMIC DNA]</scope>
    <source>
        <strain evidence="9 11">S4.16.03.LID</strain>
    </source>
</reference>
<gene>
    <name evidence="9" type="ORF">D5077_05875</name>
    <name evidence="8" type="ORF">DF213_13640</name>
</gene>
<dbReference type="GeneID" id="49321349"/>
<keyword evidence="2" id="KW-1003">Cell membrane</keyword>
<dbReference type="Proteomes" id="UP000245055">
    <property type="component" value="Unassembled WGS sequence"/>
</dbReference>
<keyword evidence="4" id="KW-0813">Transport</keyword>
<feature type="transmembrane region" description="Helical" evidence="7">
    <location>
        <begin position="43"/>
        <end position="63"/>
    </location>
</feature>
<dbReference type="InterPro" id="IPR001123">
    <property type="entry name" value="LeuE-type"/>
</dbReference>
<evidence type="ECO:0000256" key="2">
    <source>
        <dbReference type="ARBA" id="ARBA00022475"/>
    </source>
</evidence>
<reference evidence="8 10" key="1">
    <citation type="submission" date="2018-05" db="EMBL/GenBank/DDBJ databases">
        <title>Genomic diversity of pathogens causing Blackleg of Potato in Pakistan.</title>
        <authorList>
            <person name="Sarfraz S."/>
            <person name="Riaz K."/>
            <person name="Oulghazi S."/>
            <person name="Cigna J."/>
            <person name="Sahi S.T."/>
            <person name="Khan S.H."/>
            <person name="Hameed A."/>
            <person name="Faure D."/>
        </authorList>
    </citation>
    <scope>NUCLEOTIDE SEQUENCE [LARGE SCALE GENOMIC DNA]</scope>
    <source>
        <strain evidence="8 10">SS70</strain>
    </source>
</reference>
<name>A0AAP2G8X1_9GAMM</name>
<evidence type="ECO:0000313" key="8">
    <source>
        <dbReference type="EMBL" id="PWD72176.1"/>
    </source>
</evidence>
<dbReference type="PANTHER" id="PTHR30086:SF20">
    <property type="entry name" value="ARGININE EXPORTER PROTEIN ARGO-RELATED"/>
    <property type="match status" value="1"/>
</dbReference>
<dbReference type="Proteomes" id="UP000266633">
    <property type="component" value="Unassembled WGS sequence"/>
</dbReference>
<dbReference type="Pfam" id="PF01810">
    <property type="entry name" value="LysE"/>
    <property type="match status" value="1"/>
</dbReference>
<evidence type="ECO:0000256" key="5">
    <source>
        <dbReference type="ARBA" id="ARBA00022989"/>
    </source>
</evidence>
<dbReference type="EMBL" id="QESZ01000019">
    <property type="protein sequence ID" value="PWD72176.1"/>
    <property type="molecule type" value="Genomic_DNA"/>
</dbReference>
<protein>
    <submittedName>
        <fullName evidence="8">LysE family translocator</fullName>
    </submittedName>
</protein>
<feature type="transmembrane region" description="Helical" evidence="7">
    <location>
        <begin position="144"/>
        <end position="166"/>
    </location>
</feature>
<evidence type="ECO:0000256" key="7">
    <source>
        <dbReference type="SAM" id="Phobius"/>
    </source>
</evidence>
<dbReference type="PANTHER" id="PTHR30086">
    <property type="entry name" value="ARGININE EXPORTER PROTEIN ARGO"/>
    <property type="match status" value="1"/>
</dbReference>
<evidence type="ECO:0000256" key="4">
    <source>
        <dbReference type="ARBA" id="ARBA00022970"/>
    </source>
</evidence>
<keyword evidence="3 7" id="KW-0812">Transmembrane</keyword>
<accession>A0AAP2G8X1</accession>
<organism evidence="8 10">
    <name type="scientific">Dickeya dianthicola</name>
    <dbReference type="NCBI Taxonomy" id="204039"/>
    <lineage>
        <taxon>Bacteria</taxon>
        <taxon>Pseudomonadati</taxon>
        <taxon>Pseudomonadota</taxon>
        <taxon>Gammaproteobacteria</taxon>
        <taxon>Enterobacterales</taxon>
        <taxon>Pectobacteriaceae</taxon>
        <taxon>Dickeya</taxon>
    </lineage>
</organism>
<evidence type="ECO:0000313" key="10">
    <source>
        <dbReference type="Proteomes" id="UP000245055"/>
    </source>
</evidence>
<evidence type="ECO:0000313" key="11">
    <source>
        <dbReference type="Proteomes" id="UP000266633"/>
    </source>
</evidence>
<evidence type="ECO:0000256" key="3">
    <source>
        <dbReference type="ARBA" id="ARBA00022692"/>
    </source>
</evidence>
<keyword evidence="5 7" id="KW-1133">Transmembrane helix</keyword>
<evidence type="ECO:0000256" key="1">
    <source>
        <dbReference type="ARBA" id="ARBA00004651"/>
    </source>
</evidence>
<comment type="subcellular location">
    <subcellularLocation>
        <location evidence="1">Cell membrane</location>
        <topology evidence="1">Multi-pass membrane protein</topology>
    </subcellularLocation>
</comment>
<evidence type="ECO:0000313" key="9">
    <source>
        <dbReference type="EMBL" id="RJL75410.1"/>
    </source>
</evidence>